<feature type="chain" id="PRO_5036310849" evidence="1">
    <location>
        <begin position="21"/>
        <end position="148"/>
    </location>
</feature>
<feature type="signal peptide" evidence="1">
    <location>
        <begin position="1"/>
        <end position="20"/>
    </location>
</feature>
<dbReference type="Proteomes" id="UP000190435">
    <property type="component" value="Unassembled WGS sequence"/>
</dbReference>
<evidence type="ECO:0000313" key="2">
    <source>
        <dbReference type="EMBL" id="OOR93206.1"/>
    </source>
</evidence>
<evidence type="ECO:0000313" key="5">
    <source>
        <dbReference type="Proteomes" id="UP000255279"/>
    </source>
</evidence>
<protein>
    <submittedName>
        <fullName evidence="2">Uncharacterized protein</fullName>
    </submittedName>
</protein>
<proteinExistence type="predicted"/>
<dbReference type="OrthoDB" id="5739641at2"/>
<accession>A0A1T0ABW0</accession>
<sequence>MSLKPFLWAVLAGVSFTAHAANAEPVAFDHIGVQAGKTIESCYREPCSSVKVLEFDLLDKSADSAMLGLTLTDPADTSNDKWKVFVNCSIDSPTVIFGRQTSILPINPEMALAGVLQSTYALYAAACHGGYEDEMQLASKFGYNVADW</sequence>
<reference evidence="3 5" key="2">
    <citation type="submission" date="2018-06" db="EMBL/GenBank/DDBJ databases">
        <authorList>
            <consortium name="Pathogen Informatics"/>
            <person name="Doyle S."/>
        </authorList>
    </citation>
    <scope>NUCLEOTIDE SEQUENCE [LARGE SCALE GENOMIC DNA]</scope>
    <source>
        <strain evidence="3 5">NCTC10293</strain>
    </source>
</reference>
<evidence type="ECO:0000313" key="3">
    <source>
        <dbReference type="EMBL" id="STZ10478.1"/>
    </source>
</evidence>
<organism evidence="2 4">
    <name type="scientific">Moraxella caviae</name>
    <dbReference type="NCBI Taxonomy" id="34060"/>
    <lineage>
        <taxon>Bacteria</taxon>
        <taxon>Pseudomonadati</taxon>
        <taxon>Pseudomonadota</taxon>
        <taxon>Gammaproteobacteria</taxon>
        <taxon>Moraxellales</taxon>
        <taxon>Moraxellaceae</taxon>
        <taxon>Moraxella</taxon>
    </lineage>
</organism>
<name>A0A1T0ABW0_9GAMM</name>
<dbReference type="STRING" id="34060.B0181_00760"/>
<dbReference type="Proteomes" id="UP000255279">
    <property type="component" value="Unassembled WGS sequence"/>
</dbReference>
<keyword evidence="1" id="KW-0732">Signal</keyword>
<dbReference type="EMBL" id="UGQE01000001">
    <property type="protein sequence ID" value="STZ10478.1"/>
    <property type="molecule type" value="Genomic_DNA"/>
</dbReference>
<dbReference type="AlphaFoldDB" id="A0A1T0ABW0"/>
<evidence type="ECO:0000256" key="1">
    <source>
        <dbReference type="SAM" id="SignalP"/>
    </source>
</evidence>
<evidence type="ECO:0000313" key="4">
    <source>
        <dbReference type="Proteomes" id="UP000190435"/>
    </source>
</evidence>
<dbReference type="RefSeq" id="WP_078275591.1">
    <property type="nucleotide sequence ID" value="NZ_CAACXO010000050.1"/>
</dbReference>
<gene>
    <name evidence="2" type="ORF">B0181_00760</name>
    <name evidence="3" type="ORF">NCTC10293_00813</name>
</gene>
<dbReference type="EMBL" id="MUXU01000005">
    <property type="protein sequence ID" value="OOR93206.1"/>
    <property type="molecule type" value="Genomic_DNA"/>
</dbReference>
<keyword evidence="4" id="KW-1185">Reference proteome</keyword>
<reference evidence="2 4" key="1">
    <citation type="submission" date="2017-02" db="EMBL/GenBank/DDBJ databases">
        <title>Draft genome sequence of Moraxella caviae CCUG 355 type strain.</title>
        <authorList>
            <person name="Engstrom-Jakobsson H."/>
            <person name="Salva-Serra F."/>
            <person name="Thorell K."/>
            <person name="Gonzales-Siles L."/>
            <person name="Karlsson R."/>
            <person name="Boulund F."/>
            <person name="Engstrand L."/>
            <person name="Moore E."/>
        </authorList>
    </citation>
    <scope>NUCLEOTIDE SEQUENCE [LARGE SCALE GENOMIC DNA]</scope>
    <source>
        <strain evidence="2 4">CCUG 355</strain>
    </source>
</reference>